<evidence type="ECO:0000313" key="2">
    <source>
        <dbReference type="EMBL" id="EEA89533.1"/>
    </source>
</evidence>
<sequence length="236" mass="25184">MLRMMKMELAVLKKYLKQIALTMLIMIPCLAAGMGSLTSAPGVAFLIVMFSMSMSSSMYDDQNEWGSYRMAMPLTRCDVVRGRYAFNLLAAIFAAAIAAVLMTAFIALGSAVELPEFLANLAVWGNQQLEATLVASISCACIGLCICSVTLPAYFKLGMTKATQYLPFIMLFLSVAPFLVLGVIGGPLLDQVKGAIELAETTGGLGLIAFAALAISLAVYVASSFIAVRLYSARDL</sequence>
<gene>
    <name evidence="2" type="ORF">COLSTE_02309</name>
</gene>
<dbReference type="RefSeq" id="WP_006721933.1">
    <property type="nucleotide sequence ID" value="NZ_CP085935.1"/>
</dbReference>
<dbReference type="InterPro" id="IPR025699">
    <property type="entry name" value="ABC2_memb-like"/>
</dbReference>
<reference evidence="2 3" key="1">
    <citation type="submission" date="2008-10" db="EMBL/GenBank/DDBJ databases">
        <title>Draft genome sequence of Collinsella stercoris (DSM 13279).</title>
        <authorList>
            <person name="Sudarsanam P."/>
            <person name="Ley R."/>
            <person name="Guruge J."/>
            <person name="Turnbaugh P.J."/>
            <person name="Mahowald M."/>
            <person name="Liep D."/>
            <person name="Gordon J."/>
        </authorList>
    </citation>
    <scope>NUCLEOTIDE SEQUENCE [LARGE SCALE GENOMIC DNA]</scope>
    <source>
        <strain evidence="2 3">DSM 13279</strain>
    </source>
</reference>
<keyword evidence="3" id="KW-1185">Reference proteome</keyword>
<proteinExistence type="predicted"/>
<dbReference type="eggNOG" id="ENOG5031H2H">
    <property type="taxonomic scope" value="Bacteria"/>
</dbReference>
<dbReference type="Proteomes" id="UP000003560">
    <property type="component" value="Unassembled WGS sequence"/>
</dbReference>
<dbReference type="GeneID" id="98002358"/>
<feature type="transmembrane region" description="Helical" evidence="1">
    <location>
        <begin position="84"/>
        <end position="111"/>
    </location>
</feature>
<dbReference type="HOGENOM" id="CLU_102880_0_0_11"/>
<dbReference type="EMBL" id="ABXJ01000131">
    <property type="protein sequence ID" value="EEA89533.1"/>
    <property type="molecule type" value="Genomic_DNA"/>
</dbReference>
<name>B6GDW3_9ACTN</name>
<keyword evidence="1" id="KW-1133">Transmembrane helix</keyword>
<protein>
    <recommendedName>
        <fullName evidence="4">ABC-2 transporter permease</fullName>
    </recommendedName>
</protein>
<keyword evidence="1" id="KW-0812">Transmembrane</keyword>
<comment type="caution">
    <text evidence="2">The sequence shown here is derived from an EMBL/GenBank/DDBJ whole genome shotgun (WGS) entry which is preliminary data.</text>
</comment>
<dbReference type="STRING" id="445975.COLSTE_02309"/>
<accession>B6GDW3</accession>
<dbReference type="PANTHER" id="PTHR41309:SF2">
    <property type="entry name" value="MEMBRANE PROTEIN"/>
    <property type="match status" value="1"/>
</dbReference>
<evidence type="ECO:0008006" key="4">
    <source>
        <dbReference type="Google" id="ProtNLM"/>
    </source>
</evidence>
<dbReference type="PANTHER" id="PTHR41309">
    <property type="entry name" value="MEMBRANE PROTEIN-RELATED"/>
    <property type="match status" value="1"/>
</dbReference>
<dbReference type="Pfam" id="PF13346">
    <property type="entry name" value="ABC2_membrane_5"/>
    <property type="match status" value="1"/>
</dbReference>
<organism evidence="2 3">
    <name type="scientific">Collinsella stercoris DSM 13279</name>
    <dbReference type="NCBI Taxonomy" id="445975"/>
    <lineage>
        <taxon>Bacteria</taxon>
        <taxon>Bacillati</taxon>
        <taxon>Actinomycetota</taxon>
        <taxon>Coriobacteriia</taxon>
        <taxon>Coriobacteriales</taxon>
        <taxon>Coriobacteriaceae</taxon>
        <taxon>Collinsella</taxon>
    </lineage>
</organism>
<evidence type="ECO:0000256" key="1">
    <source>
        <dbReference type="SAM" id="Phobius"/>
    </source>
</evidence>
<evidence type="ECO:0000313" key="3">
    <source>
        <dbReference type="Proteomes" id="UP000003560"/>
    </source>
</evidence>
<dbReference type="AlphaFoldDB" id="B6GDW3"/>
<reference evidence="2 3" key="2">
    <citation type="submission" date="2008-10" db="EMBL/GenBank/DDBJ databases">
        <authorList>
            <person name="Fulton L."/>
            <person name="Clifton S."/>
            <person name="Fulton B."/>
            <person name="Xu J."/>
            <person name="Minx P."/>
            <person name="Pepin K.H."/>
            <person name="Johnson M."/>
            <person name="Thiruvilangam P."/>
            <person name="Bhonagiri V."/>
            <person name="Nash W.E."/>
            <person name="Mardis E.R."/>
            <person name="Wilson R.K."/>
        </authorList>
    </citation>
    <scope>NUCLEOTIDE SEQUENCE [LARGE SCALE GENOMIC DNA]</scope>
    <source>
        <strain evidence="2 3">DSM 13279</strain>
    </source>
</reference>
<keyword evidence="1" id="KW-0472">Membrane</keyword>
<feature type="transmembrane region" description="Helical" evidence="1">
    <location>
        <begin position="205"/>
        <end position="231"/>
    </location>
</feature>
<feature type="transmembrane region" description="Helical" evidence="1">
    <location>
        <begin position="131"/>
        <end position="153"/>
    </location>
</feature>
<feature type="transmembrane region" description="Helical" evidence="1">
    <location>
        <begin position="165"/>
        <end position="185"/>
    </location>
</feature>
<dbReference type="OrthoDB" id="3182271at2"/>